<dbReference type="SUPFAM" id="SSF56601">
    <property type="entry name" value="beta-lactamase/transpeptidase-like"/>
    <property type="match status" value="1"/>
</dbReference>
<evidence type="ECO:0000313" key="4">
    <source>
        <dbReference type="Proteomes" id="UP000217257"/>
    </source>
</evidence>
<keyword evidence="1" id="KW-0732">Signal</keyword>
<dbReference type="PANTHER" id="PTHR43283:SF3">
    <property type="entry name" value="BETA-LACTAMASE FAMILY PROTEIN (AFU_ORTHOLOGUE AFUA_5G07500)"/>
    <property type="match status" value="1"/>
</dbReference>
<feature type="domain" description="Beta-lactamase-related" evidence="2">
    <location>
        <begin position="44"/>
        <end position="341"/>
    </location>
</feature>
<dbReference type="KEGG" id="cfus:CYFUS_001552"/>
<dbReference type="EMBL" id="CP022098">
    <property type="protein sequence ID" value="ATB36138.1"/>
    <property type="molecule type" value="Genomic_DNA"/>
</dbReference>
<evidence type="ECO:0000259" key="2">
    <source>
        <dbReference type="Pfam" id="PF00144"/>
    </source>
</evidence>
<dbReference type="RefSeq" id="WP_095984663.1">
    <property type="nucleotide sequence ID" value="NZ_CP022098.1"/>
</dbReference>
<dbReference type="InterPro" id="IPR012338">
    <property type="entry name" value="Beta-lactam/transpept-like"/>
</dbReference>
<reference evidence="3 4" key="1">
    <citation type="submission" date="2017-06" db="EMBL/GenBank/DDBJ databases">
        <title>Sequencing and comparative analysis of myxobacterial genomes.</title>
        <authorList>
            <person name="Rupp O."/>
            <person name="Goesmann A."/>
            <person name="Sogaard-Andersen L."/>
        </authorList>
    </citation>
    <scope>NUCLEOTIDE SEQUENCE [LARGE SCALE GENOMIC DNA]</scope>
    <source>
        <strain evidence="3 4">DSM 52655</strain>
    </source>
</reference>
<proteinExistence type="predicted"/>
<evidence type="ECO:0000313" key="3">
    <source>
        <dbReference type="EMBL" id="ATB36138.1"/>
    </source>
</evidence>
<dbReference type="Proteomes" id="UP000217257">
    <property type="component" value="Chromosome"/>
</dbReference>
<dbReference type="InterPro" id="IPR050789">
    <property type="entry name" value="Diverse_Enzym_Activities"/>
</dbReference>
<dbReference type="Gene3D" id="3.40.710.10">
    <property type="entry name" value="DD-peptidase/beta-lactamase superfamily"/>
    <property type="match status" value="1"/>
</dbReference>
<feature type="chain" id="PRO_5013032773" description="Beta-lactamase-related domain-containing protein" evidence="1">
    <location>
        <begin position="22"/>
        <end position="368"/>
    </location>
</feature>
<dbReference type="AlphaFoldDB" id="A0A250IY20"/>
<accession>A0A250IY20</accession>
<dbReference type="InterPro" id="IPR001466">
    <property type="entry name" value="Beta-lactam-related"/>
</dbReference>
<gene>
    <name evidence="3" type="ORF">CYFUS_001552</name>
</gene>
<protein>
    <recommendedName>
        <fullName evidence="2">Beta-lactamase-related domain-containing protein</fullName>
    </recommendedName>
</protein>
<feature type="signal peptide" evidence="1">
    <location>
        <begin position="1"/>
        <end position="21"/>
    </location>
</feature>
<organism evidence="3 4">
    <name type="scientific">Cystobacter fuscus</name>
    <dbReference type="NCBI Taxonomy" id="43"/>
    <lineage>
        <taxon>Bacteria</taxon>
        <taxon>Pseudomonadati</taxon>
        <taxon>Myxococcota</taxon>
        <taxon>Myxococcia</taxon>
        <taxon>Myxococcales</taxon>
        <taxon>Cystobacterineae</taxon>
        <taxon>Archangiaceae</taxon>
        <taxon>Cystobacter</taxon>
    </lineage>
</organism>
<sequence>MKIRLATAALGTLVIGSGAHAQSPVSYRIDRGSALPPEANQAADRMVAKGAGGFTIATGTGAKEVSRVSFGGIAPDQRFPIASASKWLTAATVMAVVDEGKLSLDRPVSTWLPKITGDAGKLTLRQLLSQTSGIVGSRAELYDLAQDHRITLGQSAEEVTARPLVTRPGDVFVYGGPGFQVAGAAVEAATGKRWAQVFYEKIAGPLGMTHTYWTHLRLDRTDELPVAETLNPVLQGGAVSTAEDYMHFLSMLAQGGAYQGKRILSRASVDAMLSDQTPSARMTPTGASVLEDAHYSLGSWCETWNAQGKCDRNSSIGAFGVYPWVERKTGGYGIVFLYLREDAFRMWPEIQVIRDATGRRTTGRGRPR</sequence>
<dbReference type="PANTHER" id="PTHR43283">
    <property type="entry name" value="BETA-LACTAMASE-RELATED"/>
    <property type="match status" value="1"/>
</dbReference>
<dbReference type="Pfam" id="PF00144">
    <property type="entry name" value="Beta-lactamase"/>
    <property type="match status" value="1"/>
</dbReference>
<evidence type="ECO:0000256" key="1">
    <source>
        <dbReference type="SAM" id="SignalP"/>
    </source>
</evidence>
<name>A0A250IY20_9BACT</name>